<evidence type="ECO:0000313" key="2">
    <source>
        <dbReference type="EMBL" id="KZL82158.1"/>
    </source>
</evidence>
<name>A0A161WCX1_COLIC</name>
<comment type="similarity">
    <text evidence="1">Belongs to the methyltransferase superfamily. LaeA methyltransferase family.</text>
</comment>
<evidence type="ECO:0000313" key="3">
    <source>
        <dbReference type="Proteomes" id="UP000076584"/>
    </source>
</evidence>
<keyword evidence="2" id="KW-0808">Transferase</keyword>
<dbReference type="STRING" id="1573173.A0A161WCX1"/>
<organism evidence="2 3">
    <name type="scientific">Colletotrichum incanum</name>
    <name type="common">Soybean anthracnose fungus</name>
    <dbReference type="NCBI Taxonomy" id="1573173"/>
    <lineage>
        <taxon>Eukaryota</taxon>
        <taxon>Fungi</taxon>
        <taxon>Dikarya</taxon>
        <taxon>Ascomycota</taxon>
        <taxon>Pezizomycotina</taxon>
        <taxon>Sordariomycetes</taxon>
        <taxon>Hypocreomycetidae</taxon>
        <taxon>Glomerellales</taxon>
        <taxon>Glomerellaceae</taxon>
        <taxon>Colletotrichum</taxon>
        <taxon>Colletotrichum spaethianum species complex</taxon>
    </lineage>
</organism>
<dbReference type="GO" id="GO:0008168">
    <property type="term" value="F:methyltransferase activity"/>
    <property type="evidence" value="ECO:0007669"/>
    <property type="project" value="UniProtKB-KW"/>
</dbReference>
<keyword evidence="3" id="KW-1185">Reference proteome</keyword>
<dbReference type="GO" id="GO:0032259">
    <property type="term" value="P:methylation"/>
    <property type="evidence" value="ECO:0007669"/>
    <property type="project" value="UniProtKB-KW"/>
</dbReference>
<feature type="non-terminal residue" evidence="2">
    <location>
        <position position="1"/>
    </location>
</feature>
<comment type="caution">
    <text evidence="2">The sequence shown here is derived from an EMBL/GenBank/DDBJ whole genome shotgun (WGS) entry which is preliminary data.</text>
</comment>
<gene>
    <name evidence="2" type="ORF">CI238_11312</name>
</gene>
<dbReference type="PANTHER" id="PTHR43591:SF24">
    <property type="entry name" value="2-METHOXY-6-POLYPRENYL-1,4-BENZOQUINOL METHYLASE, MITOCHONDRIAL"/>
    <property type="match status" value="1"/>
</dbReference>
<proteinExistence type="inferred from homology"/>
<dbReference type="EMBL" id="LFIW01001493">
    <property type="protein sequence ID" value="KZL82158.1"/>
    <property type="molecule type" value="Genomic_DNA"/>
</dbReference>
<keyword evidence="2" id="KW-0489">Methyltransferase</keyword>
<dbReference type="Pfam" id="PF13489">
    <property type="entry name" value="Methyltransf_23"/>
    <property type="match status" value="2"/>
</dbReference>
<sequence length="694" mass="78620">LDTATFKAPSMSNVQDDIHADNGPVIVADDVFADDTDDSSSDRASSIASSTTSLASSILHHRLENGRTYHKYKDGKYSYPNDEKENDRLDLQHNLFLLTTHYKLGLAPPAQEDSNVKRVLDVGTGTGLWCIEFGEEHPDAEVVGVDLSPVQTTFVPPNVKFEVDDIEEPWTYHLPFDYIHTRAITSSISDWKKFFKQIYNALEPGGYVELQEGHVRPDCDDGTLKPDSALLRWVDKLEEACSILGRPFVNCDRYLPSLLKEAGFVDISVNKFKWPINPWPKDSHFRELGIWQYENLVEGIEAWTMAPFTRALNWTKDEVNVFLVDVRKDIKDRGIHAYLPIYIIHARKPLEEKDSAAPVNDPAPNNGPVIVADDDLTDDAASDAATSLASSSTSLASSILQHRIENGRTYHKYKDGKYAYPNDEKENDRLDLQHNIYLLTLDYKLGLAPPNDENSGVKRVLDIGTGTGLWAIDFGEEHPEAEVIGVDLTPVETAFVPPNVRFEVDDVEEPWTYSQPFDYIHIRGMTSSISDWKKFLKQTYNGLAPGGYIELFEGHLRGESDDGTLKPEQSILQWVDKIEECCNIFGRPFVDVPSLVPLLKEVGFVDVTISKYKWPINPWPKDQHYRELGTWCLENILEGLEGFSMAPLTRALGWTKEEVNVFLIQVRNEMNDRSIHAYTPLWTIYARRPLEEAE</sequence>
<dbReference type="CDD" id="cd02440">
    <property type="entry name" value="AdoMet_MTases"/>
    <property type="match status" value="2"/>
</dbReference>
<dbReference type="Gene3D" id="3.40.50.150">
    <property type="entry name" value="Vaccinia Virus protein VP39"/>
    <property type="match status" value="2"/>
</dbReference>
<dbReference type="AlphaFoldDB" id="A0A161WCX1"/>
<evidence type="ECO:0000256" key="1">
    <source>
        <dbReference type="ARBA" id="ARBA00038158"/>
    </source>
</evidence>
<reference evidence="2 3" key="1">
    <citation type="submission" date="2015-06" db="EMBL/GenBank/DDBJ databases">
        <title>Survival trade-offs in plant roots during colonization by closely related pathogenic and mutualistic fungi.</title>
        <authorList>
            <person name="Hacquard S."/>
            <person name="Kracher B."/>
            <person name="Hiruma K."/>
            <person name="Weinman A."/>
            <person name="Muench P."/>
            <person name="Garrido Oter R."/>
            <person name="Ver Loren van Themaat E."/>
            <person name="Dallerey J.-F."/>
            <person name="Damm U."/>
            <person name="Henrissat B."/>
            <person name="Lespinet O."/>
            <person name="Thon M."/>
            <person name="Kemen E."/>
            <person name="McHardy A.C."/>
            <person name="Schulze-Lefert P."/>
            <person name="O'Connell R.J."/>
        </authorList>
    </citation>
    <scope>NUCLEOTIDE SEQUENCE [LARGE SCALE GENOMIC DNA]</scope>
    <source>
        <strain evidence="2 3">MAFF 238704</strain>
    </source>
</reference>
<dbReference type="PANTHER" id="PTHR43591">
    <property type="entry name" value="METHYLTRANSFERASE"/>
    <property type="match status" value="1"/>
</dbReference>
<dbReference type="Proteomes" id="UP000076584">
    <property type="component" value="Unassembled WGS sequence"/>
</dbReference>
<dbReference type="SUPFAM" id="SSF53335">
    <property type="entry name" value="S-adenosyl-L-methionine-dependent methyltransferases"/>
    <property type="match status" value="2"/>
</dbReference>
<dbReference type="InterPro" id="IPR029063">
    <property type="entry name" value="SAM-dependent_MTases_sf"/>
</dbReference>
<accession>A0A161WCX1</accession>
<protein>
    <submittedName>
        <fullName evidence="2">Methyltransferase domain-containing protein</fullName>
    </submittedName>
</protein>